<proteinExistence type="predicted"/>
<evidence type="ECO:0000256" key="2">
    <source>
        <dbReference type="ARBA" id="ARBA00023125"/>
    </source>
</evidence>
<dbReference type="GO" id="GO:0045892">
    <property type="term" value="P:negative regulation of DNA-templated transcription"/>
    <property type="evidence" value="ECO:0007669"/>
    <property type="project" value="TreeGrafter"/>
</dbReference>
<dbReference type="Gene3D" id="1.10.10.10">
    <property type="entry name" value="Winged helix-like DNA-binding domain superfamily/Winged helix DNA-binding domain"/>
    <property type="match status" value="1"/>
</dbReference>
<dbReference type="InterPro" id="IPR005471">
    <property type="entry name" value="Tscrpt_reg_IclR_N"/>
</dbReference>
<feature type="domain" description="IclR-ED" evidence="5">
    <location>
        <begin position="73"/>
        <end position="256"/>
    </location>
</feature>
<dbReference type="SUPFAM" id="SSF55781">
    <property type="entry name" value="GAF domain-like"/>
    <property type="match status" value="1"/>
</dbReference>
<dbReference type="PANTHER" id="PTHR30136">
    <property type="entry name" value="HELIX-TURN-HELIX TRANSCRIPTIONAL REGULATOR, ICLR FAMILY"/>
    <property type="match status" value="1"/>
</dbReference>
<evidence type="ECO:0000313" key="7">
    <source>
        <dbReference type="Proteomes" id="UP001139264"/>
    </source>
</evidence>
<dbReference type="InterPro" id="IPR036390">
    <property type="entry name" value="WH_DNA-bd_sf"/>
</dbReference>
<dbReference type="GO" id="GO:0003700">
    <property type="term" value="F:DNA-binding transcription factor activity"/>
    <property type="evidence" value="ECO:0007669"/>
    <property type="project" value="TreeGrafter"/>
</dbReference>
<dbReference type="GO" id="GO:0003677">
    <property type="term" value="F:DNA binding"/>
    <property type="evidence" value="ECO:0007669"/>
    <property type="project" value="UniProtKB-KW"/>
</dbReference>
<dbReference type="InterPro" id="IPR050707">
    <property type="entry name" value="HTH_MetabolicPath_Reg"/>
</dbReference>
<evidence type="ECO:0000313" key="6">
    <source>
        <dbReference type="EMBL" id="MCC3269250.1"/>
    </source>
</evidence>
<dbReference type="PANTHER" id="PTHR30136:SF34">
    <property type="entry name" value="TRANSCRIPTIONAL REGULATOR"/>
    <property type="match status" value="1"/>
</dbReference>
<dbReference type="SMART" id="SM00346">
    <property type="entry name" value="HTH_ICLR"/>
    <property type="match status" value="1"/>
</dbReference>
<feature type="domain" description="HTH iclR-type" evidence="4">
    <location>
        <begin position="12"/>
        <end position="72"/>
    </location>
</feature>
<protein>
    <submittedName>
        <fullName evidence="6">Helix-turn-helix domain-containing protein</fullName>
    </submittedName>
</protein>
<sequence length="257" mass="27461">MADMGAGGGYYVKSTEKTLAVLSSFTPEHPRLSVSAVAAAADLSRAAARRFLLTLRDLGYLRSDGTLFELAPRSLDIGSAFLATLSLPTVAEPHLKMLAEDLGETTSLCVLDGMHVVYVARFTAPRLVHVSVNVGTRFPAWATSMGRILIAALEPAEREAHLAAVELRPLTPHTVSSLAELRAEVELAGTRGWSRVTDELEGGLRGVAVPVSRAGKVVAAANVSLQTHRDPDESLEDSVIPQLRSAAERITADLNFR</sequence>
<gene>
    <name evidence="6" type="ORF">LJ751_07720</name>
</gene>
<evidence type="ECO:0000259" key="5">
    <source>
        <dbReference type="PROSITE" id="PS51078"/>
    </source>
</evidence>
<organism evidence="6 7">
    <name type="scientific">Arthrobacter gengyunqii</name>
    <dbReference type="NCBI Taxonomy" id="2886940"/>
    <lineage>
        <taxon>Bacteria</taxon>
        <taxon>Bacillati</taxon>
        <taxon>Actinomycetota</taxon>
        <taxon>Actinomycetes</taxon>
        <taxon>Micrococcales</taxon>
        <taxon>Micrococcaceae</taxon>
        <taxon>Arthrobacter</taxon>
    </lineage>
</organism>
<accession>A0A9X1M1Q9</accession>
<dbReference type="PROSITE" id="PS51077">
    <property type="entry name" value="HTH_ICLR"/>
    <property type="match status" value="1"/>
</dbReference>
<keyword evidence="2" id="KW-0238">DNA-binding</keyword>
<dbReference type="AlphaFoldDB" id="A0A9X1M1Q9"/>
<evidence type="ECO:0000256" key="3">
    <source>
        <dbReference type="ARBA" id="ARBA00023163"/>
    </source>
</evidence>
<dbReference type="SUPFAM" id="SSF46785">
    <property type="entry name" value="Winged helix' DNA-binding domain"/>
    <property type="match status" value="1"/>
</dbReference>
<dbReference type="RefSeq" id="WP_227907719.1">
    <property type="nucleotide sequence ID" value="NZ_CP095461.1"/>
</dbReference>
<dbReference type="InterPro" id="IPR029016">
    <property type="entry name" value="GAF-like_dom_sf"/>
</dbReference>
<comment type="caution">
    <text evidence="6">The sequence shown here is derived from an EMBL/GenBank/DDBJ whole genome shotgun (WGS) entry which is preliminary data.</text>
</comment>
<dbReference type="InterPro" id="IPR014757">
    <property type="entry name" value="Tscrpt_reg_IclR_C"/>
</dbReference>
<evidence type="ECO:0000256" key="1">
    <source>
        <dbReference type="ARBA" id="ARBA00023015"/>
    </source>
</evidence>
<name>A0A9X1M1Q9_9MICC</name>
<dbReference type="Proteomes" id="UP001139264">
    <property type="component" value="Unassembled WGS sequence"/>
</dbReference>
<dbReference type="Pfam" id="PF01614">
    <property type="entry name" value="IclR_C"/>
    <property type="match status" value="1"/>
</dbReference>
<dbReference type="PROSITE" id="PS51078">
    <property type="entry name" value="ICLR_ED"/>
    <property type="match status" value="1"/>
</dbReference>
<evidence type="ECO:0000259" key="4">
    <source>
        <dbReference type="PROSITE" id="PS51077"/>
    </source>
</evidence>
<dbReference type="EMBL" id="JAJFZP010000006">
    <property type="protein sequence ID" value="MCC3269250.1"/>
    <property type="molecule type" value="Genomic_DNA"/>
</dbReference>
<reference evidence="6" key="1">
    <citation type="submission" date="2021-10" db="EMBL/GenBank/DDBJ databases">
        <title>Novel species in genus Arthrobacter.</title>
        <authorList>
            <person name="Liu Y."/>
        </authorList>
    </citation>
    <scope>NUCLEOTIDE SEQUENCE</scope>
    <source>
        <strain evidence="6">Zg-Y809</strain>
    </source>
</reference>
<keyword evidence="3" id="KW-0804">Transcription</keyword>
<dbReference type="Pfam" id="PF09339">
    <property type="entry name" value="HTH_IclR"/>
    <property type="match status" value="1"/>
</dbReference>
<dbReference type="InterPro" id="IPR036388">
    <property type="entry name" value="WH-like_DNA-bd_sf"/>
</dbReference>
<keyword evidence="1" id="KW-0805">Transcription regulation</keyword>
<dbReference type="Gene3D" id="3.30.450.40">
    <property type="match status" value="1"/>
</dbReference>